<dbReference type="KEGG" id="vg:20283020"/>
<protein>
    <submittedName>
        <fullName evidence="2">Uncharacterized protein</fullName>
    </submittedName>
</protein>
<reference evidence="3" key="1">
    <citation type="submission" date="2014-09" db="EMBL/GenBank/DDBJ databases">
        <title>Genomic characterization and comparison of seven Myoviridae bacteriophage infecting Bacillus thuringiensis.</title>
        <authorList>
            <person name="Sauder A.B."/>
            <person name="McKenzie Q.R."/>
            <person name="Temple L.M."/>
            <person name="Alexis B.K."/>
            <person name="Al-Atrache Z."/>
            <person name="Lewis L.O."/>
            <person name="Loesser-Casey K.E."/>
            <person name="Mitchell K.J."/>
        </authorList>
    </citation>
    <scope>NUCLEOTIDE SEQUENCE [LARGE SCALE GENOMIC DNA]</scope>
</reference>
<feature type="transmembrane region" description="Helical" evidence="1">
    <location>
        <begin position="12"/>
        <end position="31"/>
    </location>
</feature>
<keyword evidence="1" id="KW-1133">Transmembrane helix</keyword>
<organism evidence="2 3">
    <name type="scientific">Bacillus phage Riley</name>
    <dbReference type="NCBI Taxonomy" id="1486662"/>
    <lineage>
        <taxon>Viruses</taxon>
        <taxon>Duplodnaviria</taxon>
        <taxon>Heunggongvirae</taxon>
        <taxon>Uroviricota</taxon>
        <taxon>Caudoviricetes</taxon>
        <taxon>Herelleviridae</taxon>
        <taxon>Bastillevirinae</taxon>
        <taxon>Bequatrovirus</taxon>
        <taxon>Bequatrovirus riley</taxon>
    </lineage>
</organism>
<accession>A0A075M003</accession>
<evidence type="ECO:0000256" key="1">
    <source>
        <dbReference type="SAM" id="Phobius"/>
    </source>
</evidence>
<proteinExistence type="predicted"/>
<dbReference type="RefSeq" id="YP_009055798.1">
    <property type="nucleotide sequence ID" value="NC_024788.1"/>
</dbReference>
<sequence length="70" mass="7658">MKIKTKCNIIRYTGNIISAALCVTAFNLYGSDIANKALMIPLLIIAAFGVTFLSAVINTNLEHNENKEDN</sequence>
<keyword evidence="3" id="KW-1185">Reference proteome</keyword>
<name>A0A075M003_9CAUD</name>
<keyword evidence="1" id="KW-0812">Transmembrane</keyword>
<keyword evidence="1" id="KW-0472">Membrane</keyword>
<evidence type="ECO:0000313" key="3">
    <source>
        <dbReference type="Proteomes" id="UP000028561"/>
    </source>
</evidence>
<feature type="transmembrane region" description="Helical" evidence="1">
    <location>
        <begin position="37"/>
        <end position="57"/>
    </location>
</feature>
<dbReference type="EMBL" id="KJ489402">
    <property type="protein sequence ID" value="AIF71909.1"/>
    <property type="molecule type" value="Genomic_DNA"/>
</dbReference>
<dbReference type="Proteomes" id="UP000028561">
    <property type="component" value="Segment"/>
</dbReference>
<reference evidence="2 3" key="2">
    <citation type="journal article" date="2016" name="Virology (Lond)">
        <title>Genomic characterization and comparison of seven Myoviridae bacteriophage infecting Bacillus thuringiensis.</title>
        <authorList>
            <person name="Sauder A.B."/>
            <person name="Quinn M.R."/>
            <person name="Brouillette A."/>
            <person name="Caruso S."/>
            <person name="Cresawn S."/>
            <person name="Erill I."/>
            <person name="Lewis L."/>
            <person name="Loesser-Casey K."/>
            <person name="Pate M."/>
            <person name="Scott C."/>
            <person name="Stockwell S."/>
            <person name="Temple L."/>
        </authorList>
    </citation>
    <scope>NUCLEOTIDE SEQUENCE [LARGE SCALE GENOMIC DNA]</scope>
</reference>
<evidence type="ECO:0000313" key="2">
    <source>
        <dbReference type="EMBL" id="AIF71909.1"/>
    </source>
</evidence>
<dbReference type="GeneID" id="20283020"/>